<evidence type="ECO:0000256" key="1">
    <source>
        <dbReference type="ARBA" id="ARBA00022898"/>
    </source>
</evidence>
<dbReference type="AlphaFoldDB" id="G9WN44"/>
<dbReference type="Proteomes" id="UP000018461">
    <property type="component" value="Unassembled WGS sequence"/>
</dbReference>
<dbReference type="GO" id="GO:0008483">
    <property type="term" value="F:transaminase activity"/>
    <property type="evidence" value="ECO:0007669"/>
    <property type="project" value="TreeGrafter"/>
</dbReference>
<dbReference type="STRING" id="796943.HMPREF9625_00777"/>
<dbReference type="RefSeq" id="WP_009534637.1">
    <property type="nucleotide sequence ID" value="NZ_KE148312.1"/>
</dbReference>
<dbReference type="InterPro" id="IPR015421">
    <property type="entry name" value="PyrdxlP-dep_Trfase_major"/>
</dbReference>
<sequence>MKKTEIFVTRSSLPALEEFIPYLEKLWKSRFLTNMGEFHEELRGELKAHLGVKEVELFTNGHLALEFLLESFGEEGEIITTPFSFASTTHAIVRKGFTPVFCDIDEEDFTIHPDAIRKKITDKTKAILPVHVYGNLCDVEGLEALSKEYHIPVLYDAAHAFFERFRGRGIGSFGTASMFSFHATKVFHTIEGGAVVSGEENAALFQKLYELKNFGILGQEEVKSAGGNGKMNEFSAAMGLCNLKHLPEYIAGRKRVYELYKEELQGLENLLFPKEQQDLEKNYAYMPVRLLGEGKRDEVFLALEKEGIHARKYFYPCINAYDCYKGRFNEEETPLAKRISKEILTLPIYPELSEQDILRIVKIVKTVMK</sequence>
<keyword evidence="1 4" id="KW-0663">Pyridoxal phosphate</keyword>
<evidence type="ECO:0000313" key="6">
    <source>
        <dbReference type="EMBL" id="EHL11947.1"/>
    </source>
</evidence>
<protein>
    <recommendedName>
        <fullName evidence="8">DegT/DnrJ/EryC1/StrS aminotransferase</fullName>
    </recommendedName>
</protein>
<dbReference type="PATRIC" id="fig|796943.3.peg.1181"/>
<dbReference type="GO" id="GO:0000271">
    <property type="term" value="P:polysaccharide biosynthetic process"/>
    <property type="evidence" value="ECO:0007669"/>
    <property type="project" value="TreeGrafter"/>
</dbReference>
<comment type="caution">
    <text evidence="6">The sequence shown here is derived from an EMBL/GenBank/DDBJ whole genome shotgun (WGS) entry which is preliminary data.</text>
</comment>
<feature type="modified residue" description="N6-(pyridoxal phosphate)lysine" evidence="4">
    <location>
        <position position="185"/>
    </location>
</feature>
<evidence type="ECO:0000256" key="4">
    <source>
        <dbReference type="PIRSR" id="PIRSR000390-2"/>
    </source>
</evidence>
<dbReference type="PANTHER" id="PTHR30244">
    <property type="entry name" value="TRANSAMINASE"/>
    <property type="match status" value="1"/>
</dbReference>
<dbReference type="PANTHER" id="PTHR30244:SF9">
    <property type="entry name" value="PROTEIN RV3402C"/>
    <property type="match status" value="1"/>
</dbReference>
<dbReference type="EMBL" id="AFZC02000003">
    <property type="protein sequence ID" value="EHL11947.1"/>
    <property type="molecule type" value="Genomic_DNA"/>
</dbReference>
<accession>G9WN44</accession>
<dbReference type="HOGENOM" id="CLU_033332_1_0_9"/>
<evidence type="ECO:0000313" key="7">
    <source>
        <dbReference type="Proteomes" id="UP000018461"/>
    </source>
</evidence>
<dbReference type="CDD" id="cd00616">
    <property type="entry name" value="AHBA_syn"/>
    <property type="match status" value="1"/>
</dbReference>
<comment type="similarity">
    <text evidence="2 5">Belongs to the DegT/DnrJ/EryC1 family.</text>
</comment>
<dbReference type="InterPro" id="IPR015424">
    <property type="entry name" value="PyrdxlP-dep_Trfase"/>
</dbReference>
<name>G9WN44_9FIRM</name>
<feature type="active site" description="Proton acceptor" evidence="3">
    <location>
        <position position="185"/>
    </location>
</feature>
<reference evidence="6" key="1">
    <citation type="submission" date="2011-08" db="EMBL/GenBank/DDBJ databases">
        <authorList>
            <consortium name="The Broad Institute Genome Sequencing Platform"/>
            <person name="Earl A."/>
            <person name="Ward D."/>
            <person name="Feldgarden M."/>
            <person name="Gevers D."/>
            <person name="Sizova M."/>
            <person name="Hazen A."/>
            <person name="Epstein S."/>
            <person name="Young S.K."/>
            <person name="Zeng Q."/>
            <person name="Gargeya S."/>
            <person name="Fitzgerald M."/>
            <person name="Haas B."/>
            <person name="Abouelleil A."/>
            <person name="Alvarado L."/>
            <person name="Arachchi H.M."/>
            <person name="Berlin A."/>
            <person name="Brown A."/>
            <person name="Chapman S.B."/>
            <person name="Chen Z."/>
            <person name="Dunbar C."/>
            <person name="Freedman E."/>
            <person name="Gearin G."/>
            <person name="Gellesch M."/>
            <person name="Goldberg J."/>
            <person name="Griggs A."/>
            <person name="Gujja S."/>
            <person name="Heiman D."/>
            <person name="Howarth C."/>
            <person name="Larson L."/>
            <person name="Lui A."/>
            <person name="MacDonald P.J.P."/>
            <person name="Montmayeur A."/>
            <person name="Murphy C."/>
            <person name="Neiman D."/>
            <person name="Pearson M."/>
            <person name="Priest M."/>
            <person name="Roberts A."/>
            <person name="Saif S."/>
            <person name="Shea T."/>
            <person name="Shenoy N."/>
            <person name="Sisk P."/>
            <person name="Stolte C."/>
            <person name="Sykes S."/>
            <person name="Wortman J."/>
            <person name="Nusbaum C."/>
            <person name="Birren B."/>
        </authorList>
    </citation>
    <scope>NUCLEOTIDE SEQUENCE</scope>
    <source>
        <strain evidence="6">ACB1</strain>
    </source>
</reference>
<dbReference type="SUPFAM" id="SSF53383">
    <property type="entry name" value="PLP-dependent transferases"/>
    <property type="match status" value="1"/>
</dbReference>
<dbReference type="PIRSF" id="PIRSF000390">
    <property type="entry name" value="PLP_StrS"/>
    <property type="match status" value="1"/>
</dbReference>
<evidence type="ECO:0000256" key="3">
    <source>
        <dbReference type="PIRSR" id="PIRSR000390-1"/>
    </source>
</evidence>
<dbReference type="Pfam" id="PF01041">
    <property type="entry name" value="DegT_DnrJ_EryC1"/>
    <property type="match status" value="1"/>
</dbReference>
<organism evidence="6 7">
    <name type="scientific">Oribacterium parvum ACB1</name>
    <dbReference type="NCBI Taxonomy" id="796943"/>
    <lineage>
        <taxon>Bacteria</taxon>
        <taxon>Bacillati</taxon>
        <taxon>Bacillota</taxon>
        <taxon>Clostridia</taxon>
        <taxon>Lachnospirales</taxon>
        <taxon>Lachnospiraceae</taxon>
        <taxon>Oribacterium</taxon>
    </lineage>
</organism>
<reference evidence="6" key="2">
    <citation type="submission" date="2013-03" db="EMBL/GenBank/DDBJ databases">
        <title>The Genome Sequence of Oribacterium sp. ACB1.</title>
        <authorList>
            <consortium name="The Broad Institute Genomics Platform"/>
            <consortium name="The Broad Institute Genome Sequencing Center for Infectious Disease"/>
            <person name="Earl A."/>
            <person name="Ward D."/>
            <person name="Feldgarden M."/>
            <person name="Gevers D."/>
            <person name="Sizova M."/>
            <person name="Hazen A."/>
            <person name="Epstein S."/>
            <person name="Walker B."/>
            <person name="Young S."/>
            <person name="Zeng Q."/>
            <person name="Gargeya S."/>
            <person name="Fitzgerald M."/>
            <person name="Haas B."/>
            <person name="Abouelleil A."/>
            <person name="Allen A.W."/>
            <person name="Alvarado L."/>
            <person name="Arachchi H.M."/>
            <person name="Berlin A.M."/>
            <person name="Chapman S.B."/>
            <person name="Gainer-Dewar J."/>
            <person name="Goldberg J."/>
            <person name="Griggs A."/>
            <person name="Gujja S."/>
            <person name="Hansen M."/>
            <person name="Howarth C."/>
            <person name="Imamovic A."/>
            <person name="Ireland A."/>
            <person name="Larimer J."/>
            <person name="McCowan C."/>
            <person name="Murphy C."/>
            <person name="Pearson M."/>
            <person name="Poon T.W."/>
            <person name="Priest M."/>
            <person name="Roberts A."/>
            <person name="Saif S."/>
            <person name="Shea T."/>
            <person name="Sisk P."/>
            <person name="Sykes S."/>
            <person name="Wortman J."/>
            <person name="Nusbaum C."/>
            <person name="Birren B."/>
        </authorList>
    </citation>
    <scope>NUCLEOTIDE SEQUENCE [LARGE SCALE GENOMIC DNA]</scope>
    <source>
        <strain evidence="6">ACB1</strain>
    </source>
</reference>
<evidence type="ECO:0000256" key="2">
    <source>
        <dbReference type="ARBA" id="ARBA00037999"/>
    </source>
</evidence>
<evidence type="ECO:0008006" key="8">
    <source>
        <dbReference type="Google" id="ProtNLM"/>
    </source>
</evidence>
<dbReference type="InterPro" id="IPR000653">
    <property type="entry name" value="DegT/StrS_aminotransferase"/>
</dbReference>
<dbReference type="Gene3D" id="3.40.640.10">
    <property type="entry name" value="Type I PLP-dependent aspartate aminotransferase-like (Major domain)"/>
    <property type="match status" value="1"/>
</dbReference>
<dbReference type="GO" id="GO:0030170">
    <property type="term" value="F:pyridoxal phosphate binding"/>
    <property type="evidence" value="ECO:0007669"/>
    <property type="project" value="TreeGrafter"/>
</dbReference>
<proteinExistence type="inferred from homology"/>
<keyword evidence="7" id="KW-1185">Reference proteome</keyword>
<gene>
    <name evidence="6" type="ORF">HMPREF9625_00777</name>
</gene>
<evidence type="ECO:0000256" key="5">
    <source>
        <dbReference type="RuleBase" id="RU004508"/>
    </source>
</evidence>